<reference evidence="2 3" key="1">
    <citation type="submission" date="2018-11" db="EMBL/GenBank/DDBJ databases">
        <title>Genomic Encyclopedia of Type Strains, Phase IV (KMG-IV): sequencing the most valuable type-strain genomes for metagenomic binning, comparative biology and taxonomic classification.</title>
        <authorList>
            <person name="Goeker M."/>
        </authorList>
    </citation>
    <scope>NUCLEOTIDE SEQUENCE [LARGE SCALE GENOMIC DNA]</scope>
    <source>
        <strain evidence="2 3">DSM 5900</strain>
    </source>
</reference>
<feature type="domain" description="MOSC" evidence="1">
    <location>
        <begin position="82"/>
        <end position="239"/>
    </location>
</feature>
<gene>
    <name evidence="2" type="ORF">EDC65_4774</name>
</gene>
<dbReference type="GO" id="GO:0003824">
    <property type="term" value="F:catalytic activity"/>
    <property type="evidence" value="ECO:0007669"/>
    <property type="project" value="InterPro"/>
</dbReference>
<dbReference type="AlphaFoldDB" id="A0A3N1KRM0"/>
<evidence type="ECO:0000259" key="1">
    <source>
        <dbReference type="PROSITE" id="PS51340"/>
    </source>
</evidence>
<dbReference type="Gene3D" id="2.40.33.20">
    <property type="entry name" value="PK beta-barrel domain-like"/>
    <property type="match status" value="1"/>
</dbReference>
<evidence type="ECO:0000313" key="2">
    <source>
        <dbReference type="EMBL" id="ROP83241.1"/>
    </source>
</evidence>
<dbReference type="PROSITE" id="PS51340">
    <property type="entry name" value="MOSC"/>
    <property type="match status" value="1"/>
</dbReference>
<name>A0A3N1KRM0_9PROT</name>
<comment type="caution">
    <text evidence="2">The sequence shown here is derived from an EMBL/GenBank/DDBJ whole genome shotgun (WGS) entry which is preliminary data.</text>
</comment>
<dbReference type="Proteomes" id="UP000278222">
    <property type="component" value="Unassembled WGS sequence"/>
</dbReference>
<dbReference type="OrthoDB" id="581532at2"/>
<evidence type="ECO:0000313" key="3">
    <source>
        <dbReference type="Proteomes" id="UP000278222"/>
    </source>
</evidence>
<dbReference type="Pfam" id="PF03476">
    <property type="entry name" value="MOSC_N"/>
    <property type="match status" value="1"/>
</dbReference>
<dbReference type="SUPFAM" id="SSF50800">
    <property type="entry name" value="PK beta-barrel domain-like"/>
    <property type="match status" value="1"/>
</dbReference>
<dbReference type="EMBL" id="RJKX01000017">
    <property type="protein sequence ID" value="ROP83241.1"/>
    <property type="molecule type" value="Genomic_DNA"/>
</dbReference>
<dbReference type="Pfam" id="PF03473">
    <property type="entry name" value="MOSC"/>
    <property type="match status" value="1"/>
</dbReference>
<protein>
    <recommendedName>
        <fullName evidence="1">MOSC domain-containing protein</fullName>
    </recommendedName>
</protein>
<dbReference type="InterPro" id="IPR005302">
    <property type="entry name" value="MoCF_Sase_C"/>
</dbReference>
<dbReference type="InterPro" id="IPR011037">
    <property type="entry name" value="Pyrv_Knase-like_insert_dom_sf"/>
</dbReference>
<sequence length="239" mass="26233">MTEAPRIRSIWRYPVSSMGGERLERAEAGPGGLQGDRLWGVVAEDGEIASPKQRRWRATPLALARLGDEDRLELRLPSQGWQPADQAELAAHFGFPVRLVRHPAPGLAPDIPTVAPRYDVRALHLVTTASLATLAERLPGSAVDLRRFRPNLVVDWPDRTLPFPESEWPAGMELMIGGTRLRVLEPCRRCAFVTIPQPDLDLDPAILDQITRTNRADFGALLAVAEPGPIAVGDRATLA</sequence>
<dbReference type="RefSeq" id="WP_123694317.1">
    <property type="nucleotide sequence ID" value="NZ_AP019700.1"/>
</dbReference>
<proteinExistence type="predicted"/>
<accession>A0A3N1KRM0</accession>
<dbReference type="GO" id="GO:0030151">
    <property type="term" value="F:molybdenum ion binding"/>
    <property type="evidence" value="ECO:0007669"/>
    <property type="project" value="InterPro"/>
</dbReference>
<dbReference type="GO" id="GO:0030170">
    <property type="term" value="F:pyridoxal phosphate binding"/>
    <property type="evidence" value="ECO:0007669"/>
    <property type="project" value="InterPro"/>
</dbReference>
<keyword evidence="3" id="KW-1185">Reference proteome</keyword>
<dbReference type="InterPro" id="IPR005303">
    <property type="entry name" value="MOCOS_middle"/>
</dbReference>
<organism evidence="2 3">
    <name type="scientific">Stella humosa</name>
    <dbReference type="NCBI Taxonomy" id="94"/>
    <lineage>
        <taxon>Bacteria</taxon>
        <taxon>Pseudomonadati</taxon>
        <taxon>Pseudomonadota</taxon>
        <taxon>Alphaproteobacteria</taxon>
        <taxon>Rhodospirillales</taxon>
        <taxon>Stellaceae</taxon>
        <taxon>Stella</taxon>
    </lineage>
</organism>